<evidence type="ECO:0000313" key="2">
    <source>
        <dbReference type="Proteomes" id="UP000290289"/>
    </source>
</evidence>
<sequence length="78" mass="8922">MNLAAQSAKLKMELCQHFSISLQCGAGLFSRFISPIIGELSEQYPHVTTYKVDIDEPTFQFFKTGRRWLKLLVLMLLA</sequence>
<reference evidence="1 2" key="1">
    <citation type="submission" date="2018-10" db="EMBL/GenBank/DDBJ databases">
        <title>A high-quality apple genome assembly.</title>
        <authorList>
            <person name="Hu J."/>
        </authorList>
    </citation>
    <scope>NUCLEOTIDE SEQUENCE [LARGE SCALE GENOMIC DNA]</scope>
    <source>
        <strain evidence="2">cv. HFTH1</strain>
        <tissue evidence="1">Young leaf</tissue>
    </source>
</reference>
<organism evidence="1 2">
    <name type="scientific">Malus domestica</name>
    <name type="common">Apple</name>
    <name type="synonym">Pyrus malus</name>
    <dbReference type="NCBI Taxonomy" id="3750"/>
    <lineage>
        <taxon>Eukaryota</taxon>
        <taxon>Viridiplantae</taxon>
        <taxon>Streptophyta</taxon>
        <taxon>Embryophyta</taxon>
        <taxon>Tracheophyta</taxon>
        <taxon>Spermatophyta</taxon>
        <taxon>Magnoliopsida</taxon>
        <taxon>eudicotyledons</taxon>
        <taxon>Gunneridae</taxon>
        <taxon>Pentapetalae</taxon>
        <taxon>rosids</taxon>
        <taxon>fabids</taxon>
        <taxon>Rosales</taxon>
        <taxon>Rosaceae</taxon>
        <taxon>Amygdaloideae</taxon>
        <taxon>Maleae</taxon>
        <taxon>Malus</taxon>
    </lineage>
</organism>
<dbReference type="Proteomes" id="UP000290289">
    <property type="component" value="Chromosome 5"/>
</dbReference>
<proteinExistence type="predicted"/>
<dbReference type="STRING" id="3750.A0A498JY35"/>
<dbReference type="EMBL" id="RDQH01000331">
    <property type="protein sequence ID" value="RXH98694.1"/>
    <property type="molecule type" value="Genomic_DNA"/>
</dbReference>
<name>A0A498JY35_MALDO</name>
<dbReference type="InterPro" id="IPR036249">
    <property type="entry name" value="Thioredoxin-like_sf"/>
</dbReference>
<evidence type="ECO:0000313" key="1">
    <source>
        <dbReference type="EMBL" id="RXH98694.1"/>
    </source>
</evidence>
<keyword evidence="2" id="KW-1185">Reference proteome</keyword>
<protein>
    <submittedName>
        <fullName evidence="1">Uncharacterized protein</fullName>
    </submittedName>
</protein>
<gene>
    <name evidence="1" type="ORF">DVH24_011019</name>
</gene>
<dbReference type="AlphaFoldDB" id="A0A498JY35"/>
<accession>A0A498JY35</accession>
<dbReference type="CDD" id="cd02947">
    <property type="entry name" value="TRX_family"/>
    <property type="match status" value="1"/>
</dbReference>
<comment type="caution">
    <text evidence="1">The sequence shown here is derived from an EMBL/GenBank/DDBJ whole genome shotgun (WGS) entry which is preliminary data.</text>
</comment>
<dbReference type="SUPFAM" id="SSF52833">
    <property type="entry name" value="Thioredoxin-like"/>
    <property type="match status" value="1"/>
</dbReference>